<keyword evidence="2" id="KW-0813">Transport</keyword>
<reference evidence="12 13" key="1">
    <citation type="journal article" date="2016" name="Nat. Commun.">
        <title>Thousands of microbial genomes shed light on interconnected biogeochemical processes in an aquifer system.</title>
        <authorList>
            <person name="Anantharaman K."/>
            <person name="Brown C.T."/>
            <person name="Hug L.A."/>
            <person name="Sharon I."/>
            <person name="Castelle C.J."/>
            <person name="Probst A.J."/>
            <person name="Thomas B.C."/>
            <person name="Singh A."/>
            <person name="Wilkins M.J."/>
            <person name="Karaoz U."/>
            <person name="Brodie E.L."/>
            <person name="Williams K.H."/>
            <person name="Hubbard S.S."/>
            <person name="Banfield J.F."/>
        </authorList>
    </citation>
    <scope>NUCLEOTIDE SEQUENCE [LARGE SCALE GENOMIC DNA]</scope>
</reference>
<evidence type="ECO:0000313" key="13">
    <source>
        <dbReference type="Proteomes" id="UP000176689"/>
    </source>
</evidence>
<dbReference type="Pfam" id="PF00005">
    <property type="entry name" value="ABC_tran"/>
    <property type="match status" value="1"/>
</dbReference>
<evidence type="ECO:0000313" key="12">
    <source>
        <dbReference type="EMBL" id="OGG69218.1"/>
    </source>
</evidence>
<dbReference type="PROSITE" id="PS50929">
    <property type="entry name" value="ABC_TM1F"/>
    <property type="match status" value="1"/>
</dbReference>
<dbReference type="SUPFAM" id="SSF52540">
    <property type="entry name" value="P-loop containing nucleoside triphosphate hydrolases"/>
    <property type="match status" value="1"/>
</dbReference>
<feature type="transmembrane region" description="Helical" evidence="9">
    <location>
        <begin position="68"/>
        <end position="87"/>
    </location>
</feature>
<keyword evidence="4 9" id="KW-0812">Transmembrane</keyword>
<accession>A0A1F6E6C1</accession>
<dbReference type="Proteomes" id="UP000176689">
    <property type="component" value="Unassembled WGS sequence"/>
</dbReference>
<evidence type="ECO:0000256" key="4">
    <source>
        <dbReference type="ARBA" id="ARBA00022692"/>
    </source>
</evidence>
<dbReference type="SMART" id="SM00382">
    <property type="entry name" value="AAA"/>
    <property type="match status" value="1"/>
</dbReference>
<keyword evidence="8 9" id="KW-0472">Membrane</keyword>
<feature type="transmembrane region" description="Helical" evidence="9">
    <location>
        <begin position="93"/>
        <end position="114"/>
    </location>
</feature>
<dbReference type="InterPro" id="IPR017871">
    <property type="entry name" value="ABC_transporter-like_CS"/>
</dbReference>
<evidence type="ECO:0000256" key="7">
    <source>
        <dbReference type="ARBA" id="ARBA00022989"/>
    </source>
</evidence>
<feature type="domain" description="ABC transporter" evidence="10">
    <location>
        <begin position="358"/>
        <end position="581"/>
    </location>
</feature>
<dbReference type="Pfam" id="PF00664">
    <property type="entry name" value="ABC_membrane"/>
    <property type="match status" value="1"/>
</dbReference>
<keyword evidence="3" id="KW-1003">Cell membrane</keyword>
<dbReference type="InterPro" id="IPR011527">
    <property type="entry name" value="ABC1_TM_dom"/>
</dbReference>
<dbReference type="InterPro" id="IPR003593">
    <property type="entry name" value="AAA+_ATPase"/>
</dbReference>
<dbReference type="Gene3D" id="3.40.50.300">
    <property type="entry name" value="P-loop containing nucleotide triphosphate hydrolases"/>
    <property type="match status" value="1"/>
</dbReference>
<dbReference type="PROSITE" id="PS50893">
    <property type="entry name" value="ABC_TRANSPORTER_2"/>
    <property type="match status" value="1"/>
</dbReference>
<evidence type="ECO:0000256" key="9">
    <source>
        <dbReference type="SAM" id="Phobius"/>
    </source>
</evidence>
<evidence type="ECO:0000256" key="5">
    <source>
        <dbReference type="ARBA" id="ARBA00022741"/>
    </source>
</evidence>
<dbReference type="PROSITE" id="PS00211">
    <property type="entry name" value="ABC_TRANSPORTER_1"/>
    <property type="match status" value="1"/>
</dbReference>
<feature type="transmembrane region" description="Helical" evidence="9">
    <location>
        <begin position="266"/>
        <end position="287"/>
    </location>
</feature>
<evidence type="ECO:0000259" key="11">
    <source>
        <dbReference type="PROSITE" id="PS50929"/>
    </source>
</evidence>
<proteinExistence type="predicted"/>
<sequence length="581" mass="63676">MRSHPGKFMNILQLLATSFGSYYRHLIVIIVLGFFASLLEGLGISAIIPLFSFVTGGGGFASDTVTRVFSAFFAFVGLSYTFRYLLFFVGALFVVRIIALFAIQNVTARIVFGYERDMRERMFRATVKSSWPFLSMQKVGHLDQLLITNTTNTSQFFGMFSTLVLIVTKTIAYIVIAVNISHVVALLSFSVGVALFFVLQPMFRLNKKSATEAENLNRSLAHFVSQHISGMKSVKSAGVEEPVSKESSSYFENIRKVHVNMVTIRGFLEMGIQFTGLAFVAGVFAYMYRMPGFNFASFAVIVYAVNQIFMQIQAAQVQLHALSGMLPYLSRASTYQNDAEANAEPIGGAGSSAIAEGIEFRNVSFSYPKRGEVLSDVSFSVKQGQIVAIVGPSGVGKSTIADLLLRLIEPTSGVLLADGKDVRTVPISEWRKTLGYIPQDPFLLNDSIRNNIAFYNSALSLQHIIDSAKRANIHEFIESLPHGYDTHIGDRGVLISGGQRQRIVLARLLARKPKVLILDEATSALDAESEQAIRRSIEHFRGDITVFIIAHGGGMLALADITVKLSAGRVVSITGPSLVRG</sequence>
<evidence type="ECO:0000256" key="8">
    <source>
        <dbReference type="ARBA" id="ARBA00023136"/>
    </source>
</evidence>
<dbReference type="GO" id="GO:0016887">
    <property type="term" value="F:ATP hydrolysis activity"/>
    <property type="evidence" value="ECO:0007669"/>
    <property type="project" value="InterPro"/>
</dbReference>
<dbReference type="InterPro" id="IPR036640">
    <property type="entry name" value="ABC1_TM_sf"/>
</dbReference>
<organism evidence="12 13">
    <name type="scientific">Candidatus Kaiserbacteria bacterium RIFCSPHIGHO2_12_FULL_53_13</name>
    <dbReference type="NCBI Taxonomy" id="1798502"/>
    <lineage>
        <taxon>Bacteria</taxon>
        <taxon>Candidatus Kaiseribacteriota</taxon>
    </lineage>
</organism>
<dbReference type="InterPro" id="IPR003439">
    <property type="entry name" value="ABC_transporter-like_ATP-bd"/>
</dbReference>
<feature type="domain" description="ABC transmembrane type-1" evidence="11">
    <location>
        <begin position="27"/>
        <end position="324"/>
    </location>
</feature>
<dbReference type="GO" id="GO:0140359">
    <property type="term" value="F:ABC-type transporter activity"/>
    <property type="evidence" value="ECO:0007669"/>
    <property type="project" value="InterPro"/>
</dbReference>
<keyword evidence="5" id="KW-0547">Nucleotide-binding</keyword>
<evidence type="ECO:0000256" key="3">
    <source>
        <dbReference type="ARBA" id="ARBA00022475"/>
    </source>
</evidence>
<dbReference type="EMBL" id="MFLP01000035">
    <property type="protein sequence ID" value="OGG69218.1"/>
    <property type="molecule type" value="Genomic_DNA"/>
</dbReference>
<gene>
    <name evidence="12" type="ORF">A3F27_01595</name>
</gene>
<dbReference type="PANTHER" id="PTHR24221:SF620">
    <property type="entry name" value="ABC TRANSMEMBRANE TYPE-1 DOMAIN-CONTAINING PROTEIN"/>
    <property type="match status" value="1"/>
</dbReference>
<keyword evidence="6" id="KW-0067">ATP-binding</keyword>
<feature type="transmembrane region" description="Helical" evidence="9">
    <location>
        <begin position="156"/>
        <end position="176"/>
    </location>
</feature>
<dbReference type="InterPro" id="IPR039421">
    <property type="entry name" value="Type_1_exporter"/>
</dbReference>
<dbReference type="AlphaFoldDB" id="A0A1F6E6C1"/>
<dbReference type="PANTHER" id="PTHR24221">
    <property type="entry name" value="ATP-BINDING CASSETTE SUB-FAMILY B"/>
    <property type="match status" value="1"/>
</dbReference>
<evidence type="ECO:0000256" key="6">
    <source>
        <dbReference type="ARBA" id="ARBA00022840"/>
    </source>
</evidence>
<evidence type="ECO:0000256" key="1">
    <source>
        <dbReference type="ARBA" id="ARBA00004651"/>
    </source>
</evidence>
<dbReference type="Gene3D" id="1.20.1560.10">
    <property type="entry name" value="ABC transporter type 1, transmembrane domain"/>
    <property type="match status" value="1"/>
</dbReference>
<dbReference type="GO" id="GO:0005524">
    <property type="term" value="F:ATP binding"/>
    <property type="evidence" value="ECO:0007669"/>
    <property type="project" value="UniProtKB-KW"/>
</dbReference>
<comment type="caution">
    <text evidence="12">The sequence shown here is derived from an EMBL/GenBank/DDBJ whole genome shotgun (WGS) entry which is preliminary data.</text>
</comment>
<comment type="subcellular location">
    <subcellularLocation>
        <location evidence="1">Cell membrane</location>
        <topology evidence="1">Multi-pass membrane protein</topology>
    </subcellularLocation>
</comment>
<evidence type="ECO:0000256" key="2">
    <source>
        <dbReference type="ARBA" id="ARBA00022448"/>
    </source>
</evidence>
<feature type="transmembrane region" description="Helical" evidence="9">
    <location>
        <begin position="12"/>
        <end position="36"/>
    </location>
</feature>
<feature type="transmembrane region" description="Helical" evidence="9">
    <location>
        <begin position="42"/>
        <end position="61"/>
    </location>
</feature>
<keyword evidence="7 9" id="KW-1133">Transmembrane helix</keyword>
<dbReference type="GO" id="GO:0005886">
    <property type="term" value="C:plasma membrane"/>
    <property type="evidence" value="ECO:0007669"/>
    <property type="project" value="UniProtKB-SubCell"/>
</dbReference>
<protein>
    <recommendedName>
        <fullName evidence="14">ABC transporter ATP-binding protein</fullName>
    </recommendedName>
</protein>
<evidence type="ECO:0000259" key="10">
    <source>
        <dbReference type="PROSITE" id="PS50893"/>
    </source>
</evidence>
<dbReference type="FunFam" id="3.40.50.300:FF:000299">
    <property type="entry name" value="ABC transporter ATP-binding protein/permease"/>
    <property type="match status" value="1"/>
</dbReference>
<feature type="transmembrane region" description="Helical" evidence="9">
    <location>
        <begin position="182"/>
        <end position="199"/>
    </location>
</feature>
<dbReference type="SUPFAM" id="SSF90123">
    <property type="entry name" value="ABC transporter transmembrane region"/>
    <property type="match status" value="1"/>
</dbReference>
<name>A0A1F6E6C1_9BACT</name>
<evidence type="ECO:0008006" key="14">
    <source>
        <dbReference type="Google" id="ProtNLM"/>
    </source>
</evidence>
<dbReference type="InterPro" id="IPR027417">
    <property type="entry name" value="P-loop_NTPase"/>
</dbReference>